<evidence type="ECO:0000256" key="3">
    <source>
        <dbReference type="ARBA" id="ARBA00022692"/>
    </source>
</evidence>
<evidence type="ECO:0000256" key="8">
    <source>
        <dbReference type="ARBA" id="ARBA00041344"/>
    </source>
</evidence>
<keyword evidence="11" id="KW-1185">Reference proteome</keyword>
<dbReference type="AlphaFoldDB" id="A0A4W2HM57"/>
<dbReference type="InterPro" id="IPR055299">
    <property type="entry name" value="TIMMDC1"/>
</dbReference>
<protein>
    <recommendedName>
        <fullName evidence="7">Complex I assembly factor TIMMDC1, mitochondrial</fullName>
    </recommendedName>
    <alternativeName>
        <fullName evidence="8">Translocase of inner mitochondrial membrane domain-containing protein 1</fullName>
    </alternativeName>
</protein>
<dbReference type="PANTHER" id="PTHR13002:SF1">
    <property type="entry name" value="COMPLEX I ASSEMBLY FACTOR TIMMDC1, MITOCHONDRIAL"/>
    <property type="match status" value="1"/>
</dbReference>
<dbReference type="GO" id="GO:0032981">
    <property type="term" value="P:mitochondrial respiratory chain complex I assembly"/>
    <property type="evidence" value="ECO:0007669"/>
    <property type="project" value="InterPro"/>
</dbReference>
<keyword evidence="5" id="KW-0472">Membrane</keyword>
<dbReference type="GO" id="GO:0005739">
    <property type="term" value="C:mitochondrion"/>
    <property type="evidence" value="ECO:0007669"/>
    <property type="project" value="TreeGrafter"/>
</dbReference>
<evidence type="ECO:0000256" key="5">
    <source>
        <dbReference type="ARBA" id="ARBA00023136"/>
    </source>
</evidence>
<evidence type="ECO:0000256" key="1">
    <source>
        <dbReference type="ARBA" id="ARBA00004141"/>
    </source>
</evidence>
<evidence type="ECO:0000313" key="12">
    <source>
        <dbReference type="Proteomes" id="UP000429181"/>
    </source>
</evidence>
<evidence type="ECO:0000256" key="9">
    <source>
        <dbReference type="SAM" id="MobiDB-lite"/>
    </source>
</evidence>
<comment type="subcellular location">
    <subcellularLocation>
        <location evidence="1">Membrane</location>
        <topology evidence="1">Multi-pass membrane protein</topology>
    </subcellularLocation>
</comment>
<comment type="function">
    <text evidence="6">Chaperone protein involved in the assembly of the mitochondrial NADH:ubiquinone oxidoreductase complex (complex I). Participates in constructing the membrane arm of complex I.</text>
</comment>
<dbReference type="PANTHER" id="PTHR13002">
    <property type="entry name" value="C3ORF1 PROTEIN-RELATED"/>
    <property type="match status" value="1"/>
</dbReference>
<dbReference type="Proteomes" id="UP000314981">
    <property type="component" value="Chromosome 1"/>
</dbReference>
<keyword evidence="4" id="KW-1133">Transmembrane helix</keyword>
<dbReference type="Proteomes" id="UP000429181">
    <property type="component" value="Chromosome 1"/>
</dbReference>
<dbReference type="GeneTree" id="ENSGT00390000013817"/>
<evidence type="ECO:0000256" key="7">
    <source>
        <dbReference type="ARBA" id="ARBA00040778"/>
    </source>
</evidence>
<evidence type="ECO:0000313" key="11">
    <source>
        <dbReference type="Proteomes" id="UP000314981"/>
    </source>
</evidence>
<name>A0A4W2HM57_BOBOX</name>
<reference evidence="10" key="2">
    <citation type="submission" date="2025-05" db="UniProtKB">
        <authorList>
            <consortium name="Ensembl"/>
        </authorList>
    </citation>
    <scope>IDENTIFICATION</scope>
</reference>
<organism evidence="10 12">
    <name type="scientific">Bos indicus x Bos taurus</name>
    <name type="common">Hybrid cattle</name>
    <dbReference type="NCBI Taxonomy" id="30522"/>
    <lineage>
        <taxon>Eukaryota</taxon>
        <taxon>Metazoa</taxon>
        <taxon>Chordata</taxon>
        <taxon>Craniata</taxon>
        <taxon>Vertebrata</taxon>
        <taxon>Euteleostomi</taxon>
        <taxon>Mammalia</taxon>
        <taxon>Eutheria</taxon>
        <taxon>Laurasiatheria</taxon>
        <taxon>Artiodactyla</taxon>
        <taxon>Ruminantia</taxon>
        <taxon>Pecora</taxon>
        <taxon>Bovidae</taxon>
        <taxon>Bovinae</taxon>
        <taxon>Bos</taxon>
    </lineage>
</organism>
<dbReference type="Ensembl" id="ENSBIXT00000048308.1">
    <property type="protein sequence ID" value="ENSBIXP00000018141.1"/>
    <property type="gene ID" value="ENSBIXG00000004203.1"/>
</dbReference>
<dbReference type="GO" id="GO:0016020">
    <property type="term" value="C:membrane"/>
    <property type="evidence" value="ECO:0007669"/>
    <property type="project" value="UniProtKB-SubCell"/>
</dbReference>
<accession>A0A4W2HM57</accession>
<evidence type="ECO:0000313" key="10">
    <source>
        <dbReference type="Ensembl" id="ENSBIXP00005032162.1"/>
    </source>
</evidence>
<feature type="region of interest" description="Disordered" evidence="9">
    <location>
        <begin position="118"/>
        <end position="151"/>
    </location>
</feature>
<comment type="similarity">
    <text evidence="2">Belongs to the Tim17/Tim22/Tim23 family.</text>
</comment>
<gene>
    <name evidence="10" type="primary">TIMMDC1</name>
</gene>
<evidence type="ECO:0000256" key="6">
    <source>
        <dbReference type="ARBA" id="ARBA00037236"/>
    </source>
</evidence>
<dbReference type="Ensembl" id="ENSBIXT00005002578.1">
    <property type="protein sequence ID" value="ENSBIXP00005032162.1"/>
    <property type="gene ID" value="ENSBIXG00005012598.1"/>
</dbReference>
<reference evidence="11 12" key="1">
    <citation type="submission" date="2018-11" db="EMBL/GenBank/DDBJ databases">
        <title>Haplotype-resolved cattle genomes.</title>
        <authorList>
            <person name="Low W.Y."/>
            <person name="Tearle R."/>
            <person name="Bickhart D.M."/>
            <person name="Rosen B.D."/>
            <person name="Koren S."/>
            <person name="Rhie A."/>
            <person name="Hiendleder S."/>
            <person name="Phillippy A.M."/>
            <person name="Smith T.P.L."/>
            <person name="Williams J.L."/>
        </authorList>
    </citation>
    <scope>NUCLEOTIDE SEQUENCE [LARGE SCALE GENOMIC DNA]</scope>
</reference>
<evidence type="ECO:0000256" key="2">
    <source>
        <dbReference type="ARBA" id="ARBA00008444"/>
    </source>
</evidence>
<keyword evidence="3" id="KW-0812">Transmembrane</keyword>
<evidence type="ECO:0000256" key="4">
    <source>
        <dbReference type="ARBA" id="ARBA00022989"/>
    </source>
</evidence>
<proteinExistence type="inferred from homology"/>
<sequence length="151" mass="17322">MEARPPAPRSFLCRSLRPFPRVFAAAAVAADPKALVEDQELSSFVSEPQYPESGWDRLRELFVKDTPIGSLLMALQMYCGETVQERKQKDRKAFQELKLEERKARLQFTELLPEEIESNLQKDQSKDDAQKIEALLNLPRNPSSTDKQDKD</sequence>